<dbReference type="KEGG" id="sapo:SAPIO_CDS1588"/>
<dbReference type="RefSeq" id="XP_016645579.1">
    <property type="nucleotide sequence ID" value="XM_016784822.1"/>
</dbReference>
<gene>
    <name evidence="2" type="ORF">SAPIO_CDS1588</name>
</gene>
<evidence type="ECO:0000313" key="2">
    <source>
        <dbReference type="EMBL" id="KEZ45780.1"/>
    </source>
</evidence>
<dbReference type="GeneID" id="27720660"/>
<keyword evidence="3" id="KW-1185">Reference proteome</keyword>
<comment type="caution">
    <text evidence="2">The sequence shown here is derived from an EMBL/GenBank/DDBJ whole genome shotgun (WGS) entry which is preliminary data.</text>
</comment>
<name>A0A084GEL8_PSEDA</name>
<dbReference type="VEuPathDB" id="FungiDB:SAPIO_CDS1588"/>
<dbReference type="HOGENOM" id="CLU_481594_0_0_1"/>
<dbReference type="EMBL" id="JOWA01000066">
    <property type="protein sequence ID" value="KEZ45780.1"/>
    <property type="molecule type" value="Genomic_DNA"/>
</dbReference>
<evidence type="ECO:0000256" key="1">
    <source>
        <dbReference type="SAM" id="MobiDB-lite"/>
    </source>
</evidence>
<feature type="compositionally biased region" description="Polar residues" evidence="1">
    <location>
        <begin position="124"/>
        <end position="133"/>
    </location>
</feature>
<dbReference type="Proteomes" id="UP000028545">
    <property type="component" value="Unassembled WGS sequence"/>
</dbReference>
<organism evidence="2 3">
    <name type="scientific">Pseudallescheria apiosperma</name>
    <name type="common">Scedosporium apiospermum</name>
    <dbReference type="NCBI Taxonomy" id="563466"/>
    <lineage>
        <taxon>Eukaryota</taxon>
        <taxon>Fungi</taxon>
        <taxon>Dikarya</taxon>
        <taxon>Ascomycota</taxon>
        <taxon>Pezizomycotina</taxon>
        <taxon>Sordariomycetes</taxon>
        <taxon>Hypocreomycetidae</taxon>
        <taxon>Microascales</taxon>
        <taxon>Microascaceae</taxon>
        <taxon>Scedosporium</taxon>
    </lineage>
</organism>
<accession>A0A084GEL8</accession>
<reference evidence="2 3" key="1">
    <citation type="journal article" date="2014" name="Genome Announc.">
        <title>Draft genome sequence of the pathogenic fungus Scedosporium apiospermum.</title>
        <authorList>
            <person name="Vandeputte P."/>
            <person name="Ghamrawi S."/>
            <person name="Rechenmann M."/>
            <person name="Iltis A."/>
            <person name="Giraud S."/>
            <person name="Fleury M."/>
            <person name="Thornton C."/>
            <person name="Delhaes L."/>
            <person name="Meyer W."/>
            <person name="Papon N."/>
            <person name="Bouchara J.P."/>
        </authorList>
    </citation>
    <scope>NUCLEOTIDE SEQUENCE [LARGE SCALE GENOMIC DNA]</scope>
    <source>
        <strain evidence="2 3">IHEM 14462</strain>
    </source>
</reference>
<proteinExistence type="predicted"/>
<dbReference type="OMA" id="WICYTKK"/>
<feature type="compositionally biased region" description="Basic and acidic residues" evidence="1">
    <location>
        <begin position="112"/>
        <end position="122"/>
    </location>
</feature>
<dbReference type="AlphaFoldDB" id="A0A084GEL8"/>
<feature type="region of interest" description="Disordered" evidence="1">
    <location>
        <begin position="81"/>
        <end position="133"/>
    </location>
</feature>
<sequence>MNIPHGQVGASHLTVTAASTISPAGCYDAMSQRNEESSFEDFQAERRRQLRLQRDREERELRYEIEGATRVAHQRFLARKQNADAGTVQSRPAEDGQNLPTEDKITEDEPSQQERKPNEHRANLNPQSGPNTRQEWDEYLRARAAMTPAEVEEEMRCQCVDHWRQVSEGIDLVEMALEDPDAVERSTGLSGTLLGREPWRKDEFRFAAKLLGYGEDFRYGERLVERHSHESPDRAFISPEVCKFFICDRRVPKGETTVDDLYAEQLRLEAENDPLERAREAVRTESDKILRHRARLFLAELEAAAERGEKAKPAEIWERLKPKRPRWIQALVETWTGFGFVFYKSKEARARPDALGRWMRIFNDMERTDNFGGYRTCFDGRKAVTDGFLLKHCIDAVWIEDELSEADPSSLRSHFKSRREEISSTKPGFLSNTFVVVTSDCVPSELEHHDPQPIDEFVYSDEETDEENPPIRWSANNVEPDDVPTMFVWAYDPDWEPPSPGAASDEDGYEGRVKVQIRSLCSWFYSARMEGIHDMKSLWRKAQRHHEKVWVCEAQFLNRSEPTSLI</sequence>
<protein>
    <submittedName>
        <fullName evidence="2">Uncharacterized protein</fullName>
    </submittedName>
</protein>
<dbReference type="OrthoDB" id="4777915at2759"/>
<evidence type="ECO:0000313" key="3">
    <source>
        <dbReference type="Proteomes" id="UP000028545"/>
    </source>
</evidence>